<name>A0AAD7N7U8_9AGAR</name>
<organism evidence="1 2">
    <name type="scientific">Mycena metata</name>
    <dbReference type="NCBI Taxonomy" id="1033252"/>
    <lineage>
        <taxon>Eukaryota</taxon>
        <taxon>Fungi</taxon>
        <taxon>Dikarya</taxon>
        <taxon>Basidiomycota</taxon>
        <taxon>Agaricomycotina</taxon>
        <taxon>Agaricomycetes</taxon>
        <taxon>Agaricomycetidae</taxon>
        <taxon>Agaricales</taxon>
        <taxon>Marasmiineae</taxon>
        <taxon>Mycenaceae</taxon>
        <taxon>Mycena</taxon>
    </lineage>
</organism>
<dbReference type="AlphaFoldDB" id="A0AAD7N7U8"/>
<dbReference type="EMBL" id="JARKIB010000071">
    <property type="protein sequence ID" value="KAJ7748972.1"/>
    <property type="molecule type" value="Genomic_DNA"/>
</dbReference>
<sequence length="105" mass="11066">MDKGIKTIAVKSVAVAYTGPIPMTVTPGIGADNKTLSVTSDYVDIPAADDTDPSYSFKADTNDPAKKVEVATVTYSKTTGVITITPQSTYSGVRKLKFAIEMGDD</sequence>
<proteinExistence type="predicted"/>
<comment type="caution">
    <text evidence="1">The sequence shown here is derived from an EMBL/GenBank/DDBJ whole genome shotgun (WGS) entry which is preliminary data.</text>
</comment>
<dbReference type="Proteomes" id="UP001215598">
    <property type="component" value="Unassembled WGS sequence"/>
</dbReference>
<accession>A0AAD7N7U8</accession>
<gene>
    <name evidence="1" type="ORF">B0H16DRAFT_1692036</name>
</gene>
<protein>
    <submittedName>
        <fullName evidence="1">Uncharacterized protein</fullName>
    </submittedName>
</protein>
<keyword evidence="2" id="KW-1185">Reference proteome</keyword>
<evidence type="ECO:0000313" key="1">
    <source>
        <dbReference type="EMBL" id="KAJ7748972.1"/>
    </source>
</evidence>
<reference evidence="1" key="1">
    <citation type="submission" date="2023-03" db="EMBL/GenBank/DDBJ databases">
        <title>Massive genome expansion in bonnet fungi (Mycena s.s.) driven by repeated elements and novel gene families across ecological guilds.</title>
        <authorList>
            <consortium name="Lawrence Berkeley National Laboratory"/>
            <person name="Harder C.B."/>
            <person name="Miyauchi S."/>
            <person name="Viragh M."/>
            <person name="Kuo A."/>
            <person name="Thoen E."/>
            <person name="Andreopoulos B."/>
            <person name="Lu D."/>
            <person name="Skrede I."/>
            <person name="Drula E."/>
            <person name="Henrissat B."/>
            <person name="Morin E."/>
            <person name="Kohler A."/>
            <person name="Barry K."/>
            <person name="LaButti K."/>
            <person name="Morin E."/>
            <person name="Salamov A."/>
            <person name="Lipzen A."/>
            <person name="Mereny Z."/>
            <person name="Hegedus B."/>
            <person name="Baldrian P."/>
            <person name="Stursova M."/>
            <person name="Weitz H."/>
            <person name="Taylor A."/>
            <person name="Grigoriev I.V."/>
            <person name="Nagy L.G."/>
            <person name="Martin F."/>
            <person name="Kauserud H."/>
        </authorList>
    </citation>
    <scope>NUCLEOTIDE SEQUENCE</scope>
    <source>
        <strain evidence="1">CBHHK182m</strain>
    </source>
</reference>
<evidence type="ECO:0000313" key="2">
    <source>
        <dbReference type="Proteomes" id="UP001215598"/>
    </source>
</evidence>